<dbReference type="AlphaFoldDB" id="W8EWV4"/>
<dbReference type="Proteomes" id="UP000019423">
    <property type="component" value="Chromosome"/>
</dbReference>
<name>W8EWV4_9BACT</name>
<dbReference type="PATRIC" id="fig|1227739.3.peg.924"/>
<evidence type="ECO:0000256" key="1">
    <source>
        <dbReference type="ARBA" id="ARBA00004370"/>
    </source>
</evidence>
<evidence type="ECO:0000259" key="3">
    <source>
        <dbReference type="Pfam" id="PF01370"/>
    </source>
</evidence>
<dbReference type="PANTHER" id="PTHR14097:SF7">
    <property type="entry name" value="OXIDOREDUCTASE HTATIP2"/>
    <property type="match status" value="1"/>
</dbReference>
<evidence type="ECO:0000256" key="2">
    <source>
        <dbReference type="ARBA" id="ARBA00023136"/>
    </source>
</evidence>
<dbReference type="HOGENOM" id="CLU_071330_2_0_10"/>
<reference evidence="4 5" key="1">
    <citation type="submission" date="2014-01" db="EMBL/GenBank/DDBJ databases">
        <title>Complete genome sequence of ionizing-radiation resistance bacterium Hymenobacter swuensis DY53.</title>
        <authorList>
            <person name="Jung J.-H."/>
            <person name="Jeong S.-W."/>
            <person name="Joe M.-H."/>
            <person name="Cho y.-j."/>
            <person name="Kim M.-K."/>
            <person name="Lim S.-Y."/>
        </authorList>
    </citation>
    <scope>NUCLEOTIDE SEQUENCE [LARGE SCALE GENOMIC DNA]</scope>
    <source>
        <strain evidence="4 5">DY53</strain>
    </source>
</reference>
<accession>W8EWV4</accession>
<organism evidence="4 5">
    <name type="scientific">Hymenobacter swuensis DY53</name>
    <dbReference type="NCBI Taxonomy" id="1227739"/>
    <lineage>
        <taxon>Bacteria</taxon>
        <taxon>Pseudomonadati</taxon>
        <taxon>Bacteroidota</taxon>
        <taxon>Cytophagia</taxon>
        <taxon>Cytophagales</taxon>
        <taxon>Hymenobacteraceae</taxon>
        <taxon>Hymenobacter</taxon>
    </lineage>
</organism>
<dbReference type="InterPro" id="IPR036291">
    <property type="entry name" value="NAD(P)-bd_dom_sf"/>
</dbReference>
<proteinExistence type="predicted"/>
<dbReference type="STRING" id="1227739.Hsw_0667"/>
<dbReference type="PANTHER" id="PTHR14097">
    <property type="entry name" value="OXIDOREDUCTASE HTATIP2"/>
    <property type="match status" value="1"/>
</dbReference>
<dbReference type="Pfam" id="PF01370">
    <property type="entry name" value="Epimerase"/>
    <property type="match status" value="1"/>
</dbReference>
<sequence>MVRRYVEREVSARYSAPTKSPVYAAPMSKTALIAGASGLIGSQLLPLLLASNRYDRVIAVGRRPVPLVHPKLEQRLLDFDQLEDHRLQLIADDVFCCLGTTLRQAGSREAFYKVDYLYVVKLAALTAANFASQLLVVSSMGADAGSRVYYSRVKGEMETTVRQTPFRAIHFFRPSLLLGDRTEKRFGEQLGAMVLRALRPALRGPLRKYRAIEAATVARAMLHAAEADAAGLQVYSSDAIARLGARGQ</sequence>
<keyword evidence="2" id="KW-0472">Membrane</keyword>
<dbReference type="GO" id="GO:0016020">
    <property type="term" value="C:membrane"/>
    <property type="evidence" value="ECO:0007669"/>
    <property type="project" value="UniProtKB-SubCell"/>
</dbReference>
<dbReference type="KEGG" id="hsw:Hsw_0667"/>
<dbReference type="Gene3D" id="3.40.50.720">
    <property type="entry name" value="NAD(P)-binding Rossmann-like Domain"/>
    <property type="match status" value="1"/>
</dbReference>
<dbReference type="EMBL" id="CP007145">
    <property type="protein sequence ID" value="AHJ96262.1"/>
    <property type="molecule type" value="Genomic_DNA"/>
</dbReference>
<evidence type="ECO:0000313" key="4">
    <source>
        <dbReference type="EMBL" id="AHJ96262.1"/>
    </source>
</evidence>
<evidence type="ECO:0000313" key="5">
    <source>
        <dbReference type="Proteomes" id="UP000019423"/>
    </source>
</evidence>
<dbReference type="eggNOG" id="COG0702">
    <property type="taxonomic scope" value="Bacteria"/>
</dbReference>
<dbReference type="SUPFAM" id="SSF51735">
    <property type="entry name" value="NAD(P)-binding Rossmann-fold domains"/>
    <property type="match status" value="1"/>
</dbReference>
<feature type="domain" description="NAD-dependent epimerase/dehydratase" evidence="3">
    <location>
        <begin position="31"/>
        <end position="139"/>
    </location>
</feature>
<protein>
    <recommendedName>
        <fullName evidence="3">NAD-dependent epimerase/dehydratase domain-containing protein</fullName>
    </recommendedName>
</protein>
<dbReference type="InterPro" id="IPR001509">
    <property type="entry name" value="Epimerase_deHydtase"/>
</dbReference>
<keyword evidence="5" id="KW-1185">Reference proteome</keyword>
<gene>
    <name evidence="4" type="ORF">Hsw_0667</name>
</gene>
<comment type="subcellular location">
    <subcellularLocation>
        <location evidence="1">Membrane</location>
    </subcellularLocation>
</comment>